<feature type="transmembrane region" description="Helical" evidence="1">
    <location>
        <begin position="107"/>
        <end position="123"/>
    </location>
</feature>
<evidence type="ECO:0000313" key="3">
    <source>
        <dbReference type="Proteomes" id="UP001293593"/>
    </source>
</evidence>
<accession>A0AAE1MWS4</accession>
<name>A0AAE1MWS4_9FABA</name>
<feature type="transmembrane region" description="Helical" evidence="1">
    <location>
        <begin position="135"/>
        <end position="162"/>
    </location>
</feature>
<organism evidence="2 3">
    <name type="scientific">Acacia crassicarpa</name>
    <name type="common">northern wattle</name>
    <dbReference type="NCBI Taxonomy" id="499986"/>
    <lineage>
        <taxon>Eukaryota</taxon>
        <taxon>Viridiplantae</taxon>
        <taxon>Streptophyta</taxon>
        <taxon>Embryophyta</taxon>
        <taxon>Tracheophyta</taxon>
        <taxon>Spermatophyta</taxon>
        <taxon>Magnoliopsida</taxon>
        <taxon>eudicotyledons</taxon>
        <taxon>Gunneridae</taxon>
        <taxon>Pentapetalae</taxon>
        <taxon>rosids</taxon>
        <taxon>fabids</taxon>
        <taxon>Fabales</taxon>
        <taxon>Fabaceae</taxon>
        <taxon>Caesalpinioideae</taxon>
        <taxon>mimosoid clade</taxon>
        <taxon>Acacieae</taxon>
        <taxon>Acacia</taxon>
    </lineage>
</organism>
<keyword evidence="1" id="KW-0472">Membrane</keyword>
<dbReference type="EMBL" id="JAWXYG010000003">
    <property type="protein sequence ID" value="KAK4278682.1"/>
    <property type="molecule type" value="Genomic_DNA"/>
</dbReference>
<feature type="transmembrane region" description="Helical" evidence="1">
    <location>
        <begin position="48"/>
        <end position="66"/>
    </location>
</feature>
<proteinExistence type="predicted"/>
<feature type="transmembrane region" description="Helical" evidence="1">
    <location>
        <begin position="12"/>
        <end position="32"/>
    </location>
</feature>
<reference evidence="2" key="1">
    <citation type="submission" date="2023-10" db="EMBL/GenBank/DDBJ databases">
        <title>Chromosome-level genome of the transformable northern wattle, Acacia crassicarpa.</title>
        <authorList>
            <person name="Massaro I."/>
            <person name="Sinha N.R."/>
            <person name="Poethig S."/>
            <person name="Leichty A.R."/>
        </authorList>
    </citation>
    <scope>NUCLEOTIDE SEQUENCE</scope>
    <source>
        <strain evidence="2">Acra3RX</strain>
        <tissue evidence="2">Leaf</tissue>
    </source>
</reference>
<comment type="caution">
    <text evidence="2">The sequence shown here is derived from an EMBL/GenBank/DDBJ whole genome shotgun (WGS) entry which is preliminary data.</text>
</comment>
<keyword evidence="3" id="KW-1185">Reference proteome</keyword>
<gene>
    <name evidence="2" type="ORF">QN277_016497</name>
</gene>
<protein>
    <submittedName>
        <fullName evidence="2">Uncharacterized protein</fullName>
    </submittedName>
</protein>
<evidence type="ECO:0000313" key="2">
    <source>
        <dbReference type="EMBL" id="KAK4278682.1"/>
    </source>
</evidence>
<keyword evidence="1" id="KW-1133">Transmembrane helix</keyword>
<dbReference type="AlphaFoldDB" id="A0AAE1MWS4"/>
<evidence type="ECO:0000256" key="1">
    <source>
        <dbReference type="SAM" id="Phobius"/>
    </source>
</evidence>
<feature type="transmembrane region" description="Helical" evidence="1">
    <location>
        <begin position="78"/>
        <end position="95"/>
    </location>
</feature>
<sequence>MLRRVLNPLYHSIFGRTVGSLSCVVGLLFYALSSSFKSLFGERNPIKIVLYIILSSIISVVVLFEAKSRVPLVSKLKPHVEFLVLMLLTSLYSFFTDQSMKGKPDTRSVVSSVAFALTSLCLLRKIKPGFDVGLFSFFLGCVTVQLIKIHLFSFLWLLVYVIL</sequence>
<keyword evidence="1" id="KW-0812">Transmembrane</keyword>
<dbReference type="Proteomes" id="UP001293593">
    <property type="component" value="Unassembled WGS sequence"/>
</dbReference>